<feature type="active site" description="Proton donor/acceptor" evidence="5">
    <location>
        <position position="193"/>
    </location>
</feature>
<dbReference type="Gene3D" id="3.90.226.10">
    <property type="entry name" value="2-enoyl-CoA Hydratase, Chain A, domain 1"/>
    <property type="match status" value="3"/>
</dbReference>
<dbReference type="InterPro" id="IPR029045">
    <property type="entry name" value="ClpP/crotonase-like_dom_sf"/>
</dbReference>
<dbReference type="PIRSF" id="PIRSF001217">
    <property type="entry name" value="Protease_4_SppA"/>
    <property type="match status" value="1"/>
</dbReference>
<dbReference type="KEGG" id="arue:QQX03_10635"/>
<evidence type="ECO:0000256" key="2">
    <source>
        <dbReference type="ARBA" id="ARBA00022670"/>
    </source>
</evidence>
<dbReference type="InterPro" id="IPR002142">
    <property type="entry name" value="Peptidase_S49"/>
</dbReference>
<evidence type="ECO:0000256" key="4">
    <source>
        <dbReference type="ARBA" id="ARBA00022825"/>
    </source>
</evidence>
<dbReference type="GO" id="GO:0016020">
    <property type="term" value="C:membrane"/>
    <property type="evidence" value="ECO:0007669"/>
    <property type="project" value="InterPro"/>
</dbReference>
<dbReference type="InterPro" id="IPR004634">
    <property type="entry name" value="Pept_S49_pIV"/>
</dbReference>
<evidence type="ECO:0000256" key="5">
    <source>
        <dbReference type="PIRSR" id="PIRSR001217-1"/>
    </source>
</evidence>
<dbReference type="EMBL" id="CP127221">
    <property type="protein sequence ID" value="WIW95388.1"/>
    <property type="molecule type" value="Genomic_DNA"/>
</dbReference>
<keyword evidence="2" id="KW-0645">Protease</keyword>
<gene>
    <name evidence="7" type="primary">sppA</name>
    <name evidence="7" type="ORF">QQX03_10635</name>
</gene>
<dbReference type="Gene3D" id="6.20.330.10">
    <property type="match status" value="1"/>
</dbReference>
<evidence type="ECO:0000256" key="1">
    <source>
        <dbReference type="ARBA" id="ARBA00008683"/>
    </source>
</evidence>
<dbReference type="RefSeq" id="WP_285975703.1">
    <property type="nucleotide sequence ID" value="NZ_CP127221.1"/>
</dbReference>
<dbReference type="PANTHER" id="PTHR33209">
    <property type="entry name" value="PROTEASE 4"/>
    <property type="match status" value="1"/>
</dbReference>
<dbReference type="InterPro" id="IPR047272">
    <property type="entry name" value="S49_SppA_C"/>
</dbReference>
<feature type="domain" description="Peptidase S49" evidence="6">
    <location>
        <begin position="126"/>
        <end position="281"/>
    </location>
</feature>
<dbReference type="AlphaFoldDB" id="A0A9Y2B795"/>
<sequence length="626" mass="66654">MSFAGKVWRLLVGIKDGLVLLFMLLFFAMLFAILSARPSPGMVHDGALLLELDGYVVEERAVIDPIQAFINQQAPVTEFEVNELVRAIDAAAGDDRIKAVALDLSRFLGGGQVHMQEIGDALARVRAAEKPVVAYALAYSDDALHLAANASEVWVDPLGGAIAAGPGGSFLMFGDLLEEYGVNARIYRVGTFKAATEPYSRNTLSPEARENIGGLLASLWEEWQANVKKARPAADLERVTSDPVEWIQSANGDLATAALNAGLVDKIGSRVEWGDRVAELAGKDSWNDMPGAFASTGLRPYLADVGEDRSGRAIGIVTIAGNVVDGEAGPGTAGGDRIAELLDNALNDDLAALVVRIDTPGGTMTGSEQIRRAILRHKDKDIPIAVSMANIAASAGYAIASTGDRIFAQPETVTGSIGVFSVIPTFEGTAERFGINADGIRTTPLSGQPDIFDGFTPEVDAILQASVEDSYRDFLNQVAEGRGMDAARVDEIGQGRVWDGGTARQLGLVDQFGGLQEALEWAAKEAGLEDNGWHAKRLGSAETSYDSLIRQILTNNSEARAPAGDMFAVFARQQTGQVSRALGDLERLTMVQGVQAYCLECPREVRGTDGAAIKGWLARLRAILAN</sequence>
<accession>A0A9Y2B795</accession>
<keyword evidence="8" id="KW-1185">Reference proteome</keyword>
<dbReference type="Pfam" id="PF01343">
    <property type="entry name" value="Peptidase_S49"/>
    <property type="match status" value="2"/>
</dbReference>
<dbReference type="Proteomes" id="UP001231445">
    <property type="component" value="Chromosome"/>
</dbReference>
<dbReference type="GO" id="GO:0006465">
    <property type="term" value="P:signal peptide processing"/>
    <property type="evidence" value="ECO:0007669"/>
    <property type="project" value="InterPro"/>
</dbReference>
<organism evidence="7 8">
    <name type="scientific">Altererythrobacter rubellus</name>
    <dbReference type="NCBI Taxonomy" id="2173831"/>
    <lineage>
        <taxon>Bacteria</taxon>
        <taxon>Pseudomonadati</taxon>
        <taxon>Pseudomonadota</taxon>
        <taxon>Alphaproteobacteria</taxon>
        <taxon>Sphingomonadales</taxon>
        <taxon>Erythrobacteraceae</taxon>
        <taxon>Altererythrobacter</taxon>
    </lineage>
</organism>
<feature type="domain" description="Peptidase S49" evidence="6">
    <location>
        <begin position="377"/>
        <end position="528"/>
    </location>
</feature>
<feature type="active site" description="Nucleophile" evidence="5">
    <location>
        <position position="394"/>
    </location>
</feature>
<name>A0A9Y2B795_9SPHN</name>
<dbReference type="InterPro" id="IPR047217">
    <property type="entry name" value="S49_SppA_67K_type_N"/>
</dbReference>
<keyword evidence="4" id="KW-0720">Serine protease</keyword>
<keyword evidence="3" id="KW-0378">Hydrolase</keyword>
<protein>
    <submittedName>
        <fullName evidence="7">Signal peptide peptidase SppA</fullName>
    </submittedName>
</protein>
<dbReference type="GO" id="GO:0008236">
    <property type="term" value="F:serine-type peptidase activity"/>
    <property type="evidence" value="ECO:0007669"/>
    <property type="project" value="UniProtKB-KW"/>
</dbReference>
<comment type="similarity">
    <text evidence="1">Belongs to the peptidase S49 family.</text>
</comment>
<reference evidence="7 8" key="1">
    <citation type="submission" date="2023-06" db="EMBL/GenBank/DDBJ databases">
        <title>Altererythrobacter rubellus NBRC 112769 genome.</title>
        <authorList>
            <person name="Zhang K."/>
        </authorList>
    </citation>
    <scope>NUCLEOTIDE SEQUENCE [LARGE SCALE GENOMIC DNA]</scope>
    <source>
        <strain evidence="7 8">NBRC 112769</strain>
    </source>
</reference>
<evidence type="ECO:0000313" key="8">
    <source>
        <dbReference type="Proteomes" id="UP001231445"/>
    </source>
</evidence>
<evidence type="ECO:0000259" key="6">
    <source>
        <dbReference type="Pfam" id="PF01343"/>
    </source>
</evidence>
<dbReference type="PANTHER" id="PTHR33209:SF1">
    <property type="entry name" value="PEPTIDASE S49 DOMAIN-CONTAINING PROTEIN"/>
    <property type="match status" value="1"/>
</dbReference>
<dbReference type="CDD" id="cd07018">
    <property type="entry name" value="S49_SppA_67K_type"/>
    <property type="match status" value="1"/>
</dbReference>
<dbReference type="NCBIfam" id="TIGR00705">
    <property type="entry name" value="SppA_67K"/>
    <property type="match status" value="1"/>
</dbReference>
<proteinExistence type="inferred from homology"/>
<dbReference type="CDD" id="cd07023">
    <property type="entry name" value="S49_Sppa_N_C"/>
    <property type="match status" value="1"/>
</dbReference>
<evidence type="ECO:0000256" key="3">
    <source>
        <dbReference type="ARBA" id="ARBA00022801"/>
    </source>
</evidence>
<dbReference type="SUPFAM" id="SSF52096">
    <property type="entry name" value="ClpP/crotonase"/>
    <property type="match status" value="2"/>
</dbReference>
<evidence type="ECO:0000313" key="7">
    <source>
        <dbReference type="EMBL" id="WIW95388.1"/>
    </source>
</evidence>